<comment type="caution">
    <text evidence="2">The sequence shown here is derived from an EMBL/GenBank/DDBJ whole genome shotgun (WGS) entry which is preliminary data.</text>
</comment>
<sequence length="80" mass="9228">MRVPTPEAFFLHKLVTASRRREEDKRAKDLDQCAVIAPKLDRERLDHVCRSVKFSFKTWSAIRSSCELISFPPQLLGLKG</sequence>
<dbReference type="AlphaFoldDB" id="A0A971M696"/>
<name>A0A971M696_9BACT</name>
<dbReference type="Pfam" id="PF12281">
    <property type="entry name" value="NTP_transf_8"/>
    <property type="match status" value="1"/>
</dbReference>
<protein>
    <recommendedName>
        <fullName evidence="1">Nucleotidyltransferase-like domain-containing protein</fullName>
    </recommendedName>
</protein>
<dbReference type="EMBL" id="JAAYEE010000283">
    <property type="protein sequence ID" value="NLW36687.1"/>
    <property type="molecule type" value="Genomic_DNA"/>
</dbReference>
<proteinExistence type="predicted"/>
<gene>
    <name evidence="2" type="ORF">GXY80_14610</name>
</gene>
<dbReference type="InterPro" id="IPR058575">
    <property type="entry name" value="NTP_transf_8_dom"/>
</dbReference>
<evidence type="ECO:0000259" key="1">
    <source>
        <dbReference type="Pfam" id="PF12281"/>
    </source>
</evidence>
<dbReference type="Proteomes" id="UP000777265">
    <property type="component" value="Unassembled WGS sequence"/>
</dbReference>
<evidence type="ECO:0000313" key="3">
    <source>
        <dbReference type="Proteomes" id="UP000777265"/>
    </source>
</evidence>
<accession>A0A971M696</accession>
<feature type="domain" description="Nucleotidyltransferase-like" evidence="1">
    <location>
        <begin position="1"/>
        <end position="44"/>
    </location>
</feature>
<reference evidence="2" key="1">
    <citation type="journal article" date="2020" name="Biotechnol. Biofuels">
        <title>New insights from the biogas microbiome by comprehensive genome-resolved metagenomics of nearly 1600 species originating from multiple anaerobic digesters.</title>
        <authorList>
            <person name="Campanaro S."/>
            <person name="Treu L."/>
            <person name="Rodriguez-R L.M."/>
            <person name="Kovalovszki A."/>
            <person name="Ziels R.M."/>
            <person name="Maus I."/>
            <person name="Zhu X."/>
            <person name="Kougias P.G."/>
            <person name="Basile A."/>
            <person name="Luo G."/>
            <person name="Schluter A."/>
            <person name="Konstantinidis K.T."/>
            <person name="Angelidaki I."/>
        </authorList>
    </citation>
    <scope>NUCLEOTIDE SEQUENCE</scope>
    <source>
        <strain evidence="2">AS06rmzACSIP_7</strain>
    </source>
</reference>
<evidence type="ECO:0000313" key="2">
    <source>
        <dbReference type="EMBL" id="NLW36687.1"/>
    </source>
</evidence>
<reference evidence="2" key="2">
    <citation type="submission" date="2020-01" db="EMBL/GenBank/DDBJ databases">
        <authorList>
            <person name="Campanaro S."/>
        </authorList>
    </citation>
    <scope>NUCLEOTIDE SEQUENCE</scope>
    <source>
        <strain evidence="2">AS06rmzACSIP_7</strain>
    </source>
</reference>
<organism evidence="2 3">
    <name type="scientific">Syntrophorhabdus aromaticivorans</name>
    <dbReference type="NCBI Taxonomy" id="328301"/>
    <lineage>
        <taxon>Bacteria</taxon>
        <taxon>Pseudomonadati</taxon>
        <taxon>Thermodesulfobacteriota</taxon>
        <taxon>Syntrophorhabdia</taxon>
        <taxon>Syntrophorhabdales</taxon>
        <taxon>Syntrophorhabdaceae</taxon>
        <taxon>Syntrophorhabdus</taxon>
    </lineage>
</organism>